<accession>A0ABR3XRF6</accession>
<name>A0ABR3XRF6_9EURO</name>
<gene>
    <name evidence="2" type="ORF">Plec18167_004382</name>
</gene>
<dbReference type="EMBL" id="JAVDPF010000012">
    <property type="protein sequence ID" value="KAL1878315.1"/>
    <property type="molecule type" value="Genomic_DNA"/>
</dbReference>
<feature type="compositionally biased region" description="Polar residues" evidence="1">
    <location>
        <begin position="521"/>
        <end position="545"/>
    </location>
</feature>
<feature type="compositionally biased region" description="Polar residues" evidence="1">
    <location>
        <begin position="696"/>
        <end position="709"/>
    </location>
</feature>
<feature type="compositionally biased region" description="Low complexity" evidence="1">
    <location>
        <begin position="234"/>
        <end position="248"/>
    </location>
</feature>
<feature type="compositionally biased region" description="Polar residues" evidence="1">
    <location>
        <begin position="435"/>
        <end position="444"/>
    </location>
</feature>
<feature type="compositionally biased region" description="Basic and acidic residues" evidence="1">
    <location>
        <begin position="160"/>
        <end position="194"/>
    </location>
</feature>
<feature type="compositionally biased region" description="Polar residues" evidence="1">
    <location>
        <begin position="326"/>
        <end position="341"/>
    </location>
</feature>
<feature type="compositionally biased region" description="Basic and acidic residues" evidence="1">
    <location>
        <begin position="445"/>
        <end position="456"/>
    </location>
</feature>
<feature type="compositionally biased region" description="Low complexity" evidence="1">
    <location>
        <begin position="640"/>
        <end position="651"/>
    </location>
</feature>
<feature type="compositionally biased region" description="Polar residues" evidence="1">
    <location>
        <begin position="669"/>
        <end position="682"/>
    </location>
</feature>
<feature type="region of interest" description="Disordered" evidence="1">
    <location>
        <begin position="828"/>
        <end position="858"/>
    </location>
</feature>
<evidence type="ECO:0000313" key="2">
    <source>
        <dbReference type="EMBL" id="KAL1878315.1"/>
    </source>
</evidence>
<feature type="compositionally biased region" description="Basic and acidic residues" evidence="1">
    <location>
        <begin position="26"/>
        <end position="36"/>
    </location>
</feature>
<organism evidence="2 3">
    <name type="scientific">Paecilomyces lecythidis</name>
    <dbReference type="NCBI Taxonomy" id="3004212"/>
    <lineage>
        <taxon>Eukaryota</taxon>
        <taxon>Fungi</taxon>
        <taxon>Dikarya</taxon>
        <taxon>Ascomycota</taxon>
        <taxon>Pezizomycotina</taxon>
        <taxon>Eurotiomycetes</taxon>
        <taxon>Eurotiomycetidae</taxon>
        <taxon>Eurotiales</taxon>
        <taxon>Thermoascaceae</taxon>
        <taxon>Paecilomyces</taxon>
    </lineage>
</organism>
<dbReference type="Proteomes" id="UP001583193">
    <property type="component" value="Unassembled WGS sequence"/>
</dbReference>
<sequence length="890" mass="96945">MQVEAPPRQRRLSFSEQVHRFLSVNNKDDRTKRDRSPTTPARASTEVQSRPVSWSDPAKAGKNRRLSLSRSPFSSRKENDDLQLEPETAKAQHSELEKEQNQQTTPAENDPNWPLGPPAQNGEESEKPAEAARPSQNSDICVSPTWDYAEQRKKQRKEKKRMERDQKQLEKDQKQFAKRLKQLEEAQERREGRSSSRRLIKKQPLGNSSRASSANAATSRESSAGPIFHRRAGSSRASRSSSSQRPGSNHGNEPAVDSIETTLASDNAKGDSSMPPLSANWPERFGPTISKELAFSYRRTFAGYQPEEPSRRSLHATAKYADLRRTAQSSPVAGESSTSANLSSPDRRPLSSDSAKSQINGPEHSVSKAETPGTSKDIEHSSTATLSTKERNPKTESKIHRRTISKAQRSPNASKASQSAANAGVSRGGADKRPTTSQGPTNSVESEHINTQKSDRPASVLFFGTSTRSAEKEQQKAPAPTSAANTSRHRKPGSSTLVVTNPDQPDAEPLEEPKIVPPQPNGESQSAPKNALAETSPTDESQQSRPGFARRLSLRLGLGDKKTVEARRRSDVTPSSSSQNVRVIDRPIPLLSKEAVLADVYNSRSSPRAEPENASARPVSFLHPSSALSLGRSDRTGQLSRTTSDTTSQRSVHSTQYESISEVEEEKANSPTPNGSSNNLPKQLSRRSSLDSVSDGYNTAHENFSTTESLGRASPAITPEHFPSVPSVPTQNKSNDHVASIITPTNPSSSSPKEPPNAAPSPATGIITTNGTSSSSSSSKNSKKTTTALQQSAKPLAKIFVICCHCKFWHDIPSKIYATLALPDHNNTNANSNGNRPSSPRTSSTSPLVPLNQRSNSSSRSVKCCWCNHSMNKSCCEGWTTIVYKHERLH</sequence>
<proteinExistence type="predicted"/>
<feature type="compositionally biased region" description="Low complexity" evidence="1">
    <location>
        <begin position="739"/>
        <end position="752"/>
    </location>
</feature>
<protein>
    <submittedName>
        <fullName evidence="2">Uncharacterized protein</fullName>
    </submittedName>
</protein>
<reference evidence="2 3" key="1">
    <citation type="journal article" date="2024" name="IMA Fungus">
        <title>IMA Genome - F19 : A genome assembly and annotation guide to empower mycologists, including annotated draft genome sequences of Ceratocystis pirilliformis, Diaporthe australafricana, Fusarium ophioides, Paecilomyces lecythidis, and Sporothrix stenoceras.</title>
        <authorList>
            <person name="Aylward J."/>
            <person name="Wilson A.M."/>
            <person name="Visagie C.M."/>
            <person name="Spraker J."/>
            <person name="Barnes I."/>
            <person name="Buitendag C."/>
            <person name="Ceriani C."/>
            <person name="Del Mar Angel L."/>
            <person name="du Plessis D."/>
            <person name="Fuchs T."/>
            <person name="Gasser K."/>
            <person name="Kramer D."/>
            <person name="Li W."/>
            <person name="Munsamy K."/>
            <person name="Piso A."/>
            <person name="Price J.L."/>
            <person name="Sonnekus B."/>
            <person name="Thomas C."/>
            <person name="van der Nest A."/>
            <person name="van Dijk A."/>
            <person name="van Heerden A."/>
            <person name="van Vuuren N."/>
            <person name="Yilmaz N."/>
            <person name="Duong T.A."/>
            <person name="van der Merwe N.A."/>
            <person name="Wingfield M.J."/>
            <person name="Wingfield B.D."/>
        </authorList>
    </citation>
    <scope>NUCLEOTIDE SEQUENCE [LARGE SCALE GENOMIC DNA]</scope>
    <source>
        <strain evidence="2 3">CMW 18167</strain>
    </source>
</reference>
<feature type="compositionally biased region" description="Basic and acidic residues" evidence="1">
    <location>
        <begin position="558"/>
        <end position="571"/>
    </location>
</feature>
<feature type="region of interest" description="Disordered" evidence="1">
    <location>
        <begin position="303"/>
        <end position="786"/>
    </location>
</feature>
<feature type="compositionally biased region" description="Low complexity" evidence="1">
    <location>
        <begin position="410"/>
        <end position="423"/>
    </location>
</feature>
<comment type="caution">
    <text evidence="2">The sequence shown here is derived from an EMBL/GenBank/DDBJ whole genome shotgun (WGS) entry which is preliminary data.</text>
</comment>
<feature type="region of interest" description="Disordered" evidence="1">
    <location>
        <begin position="1"/>
        <end position="285"/>
    </location>
</feature>
<feature type="compositionally biased region" description="Low complexity" evidence="1">
    <location>
        <begin position="207"/>
        <end position="224"/>
    </location>
</feature>
<feature type="compositionally biased region" description="Polar residues" evidence="1">
    <location>
        <begin position="37"/>
        <end position="52"/>
    </location>
</feature>
<feature type="compositionally biased region" description="Polar residues" evidence="1">
    <location>
        <begin position="572"/>
        <end position="581"/>
    </location>
</feature>
<evidence type="ECO:0000313" key="3">
    <source>
        <dbReference type="Proteomes" id="UP001583193"/>
    </source>
</evidence>
<feature type="compositionally biased region" description="Basic and acidic residues" evidence="1">
    <location>
        <begin position="87"/>
        <end position="100"/>
    </location>
</feature>
<feature type="compositionally biased region" description="Low complexity" evidence="1">
    <location>
        <begin position="831"/>
        <end position="847"/>
    </location>
</feature>
<keyword evidence="3" id="KW-1185">Reference proteome</keyword>
<feature type="compositionally biased region" description="Polar residues" evidence="1">
    <location>
        <begin position="493"/>
        <end position="503"/>
    </location>
</feature>
<feature type="compositionally biased region" description="Low complexity" evidence="1">
    <location>
        <begin position="760"/>
        <end position="786"/>
    </location>
</feature>
<feature type="compositionally biased region" description="Low complexity" evidence="1">
    <location>
        <begin position="686"/>
        <end position="695"/>
    </location>
</feature>
<evidence type="ECO:0000256" key="1">
    <source>
        <dbReference type="SAM" id="MobiDB-lite"/>
    </source>
</evidence>
<feature type="compositionally biased region" description="Basic and acidic residues" evidence="1">
    <location>
        <begin position="388"/>
        <end position="398"/>
    </location>
</feature>